<dbReference type="OrthoDB" id="432953at2759"/>
<evidence type="ECO:0008006" key="4">
    <source>
        <dbReference type="Google" id="ProtNLM"/>
    </source>
</evidence>
<organism evidence="2 3">
    <name type="scientific">Paracoccidioides lutzii (strain ATCC MYA-826 / Pb01)</name>
    <name type="common">Paracoccidioides brasiliensis</name>
    <dbReference type="NCBI Taxonomy" id="502779"/>
    <lineage>
        <taxon>Eukaryota</taxon>
        <taxon>Fungi</taxon>
        <taxon>Dikarya</taxon>
        <taxon>Ascomycota</taxon>
        <taxon>Pezizomycotina</taxon>
        <taxon>Eurotiomycetes</taxon>
        <taxon>Eurotiomycetidae</taxon>
        <taxon>Onygenales</taxon>
        <taxon>Ajellomycetaceae</taxon>
        <taxon>Paracoccidioides</taxon>
    </lineage>
</organism>
<sequence length="904" mass="100759">MGGSESKLAFKQGIFRLSEETNIAADDSYWTGFWELPESTEDVFSLFSPADIRRTRDASIANLETLILAITSRLIILKNHPSFPDPDLAPDRDALNCIRVLTRILPFIYESENLEAWENKFFWGRRRKKHGHAQIASQVLFDGAEVEDEMRRPNPEEHANEYYDAKPLAEELIDTLVDLLFYAGFTIPTIPNAKAKVVYSIWQSGVGCNMAMGSNRELESNRCEILRLLLTLSSKSMYMPSTLLPVKGVKAITYLVSCPDKQVVLSLLCSLLNTTIKYNPTPWRLPYDYVVWKDPKQILVIYSLQLLLALLLYPIPEDGRGTPPKNYYRHFYGRLHRPQDFQFIVEGMTRILNQPMQATTSYLPGSQKSVKWAPEMIMLFWEALQCNKRFRSYIIDSGRAHYFMILCIFYAIENKTDASKLGVVKMCVFVLQTLSVEPNFGKNLNKKFEGQDTLPQCMRLQNFRGSYADFLIISIHTLLTTSKGKLDAVYPALLAIINNVGAYCEHLSATTCSKIIQLFASMSSPSFLLANETNHVLLHSLLEFINSVLEHQYTKNPLLVYAILKSAKQFEALRAFTLESGQEEMERQHQRKKTNSSSSTNDPLSSPTISQAVNDNRSSGVGRRHLTHVPEDGTFAIGDDSDEEENERQNPPSQSSFPLEENSRDTSVSSNADENVPLQLRGMSEKARGKMPAGQVTFSRQNSTTSLSSYTPTIPSSSSGFIPTALWIESWVPELPLHTIITLISSIHPHIPSSALQSSLNPEARALITNLPSFAEEPHVHALLAEPSPIRVHLFEWSPLSLGWYESLLWGFIFASEMVVGSASGSTPGTVGVWNGTSIKLFKVQETAAQGPTLLAPKGAVDAVGSNLVQRIGNLNLRGRGGGSGSGSTQDGQGDTSGVRVREV</sequence>
<dbReference type="OMA" id="IFEDDKW"/>
<feature type="compositionally biased region" description="Low complexity" evidence="1">
    <location>
        <begin position="595"/>
        <end position="608"/>
    </location>
</feature>
<dbReference type="RefSeq" id="XP_015702995.1">
    <property type="nucleotide sequence ID" value="XM_015847403.1"/>
</dbReference>
<dbReference type="GO" id="GO:0005797">
    <property type="term" value="C:Golgi medial cisterna"/>
    <property type="evidence" value="ECO:0007669"/>
    <property type="project" value="TreeGrafter"/>
</dbReference>
<dbReference type="InterPro" id="IPR026705">
    <property type="entry name" value="Hid-1/Ecm30"/>
</dbReference>
<dbReference type="GeneID" id="9097118"/>
<evidence type="ECO:0000313" key="2">
    <source>
        <dbReference type="EMBL" id="KGQ01474.1"/>
    </source>
</evidence>
<dbReference type="AlphaFoldDB" id="A0A0A2VKQ3"/>
<feature type="compositionally biased region" description="Low complexity" evidence="1">
    <location>
        <begin position="703"/>
        <end position="713"/>
    </location>
</feature>
<dbReference type="PANTHER" id="PTHR21575:SF12">
    <property type="entry name" value="PROTEIN HID1"/>
    <property type="match status" value="1"/>
</dbReference>
<dbReference type="STRING" id="502779.A0A0A2VKQ3"/>
<dbReference type="Pfam" id="PF12722">
    <property type="entry name" value="Hid1"/>
    <property type="match status" value="1"/>
</dbReference>
<protein>
    <recommendedName>
        <fullName evidence="4">High-temperature-induced dauer-formation protein</fullName>
    </recommendedName>
</protein>
<dbReference type="eggNOG" id="KOG2226">
    <property type="taxonomic scope" value="Eukaryota"/>
</dbReference>
<dbReference type="HOGENOM" id="CLU_007392_0_0_1"/>
<proteinExistence type="predicted"/>
<dbReference type="VEuPathDB" id="FungiDB:PAAG_11824"/>
<evidence type="ECO:0000256" key="1">
    <source>
        <dbReference type="SAM" id="MobiDB-lite"/>
    </source>
</evidence>
<dbReference type="EMBL" id="KN294001">
    <property type="protein sequence ID" value="KGQ01474.1"/>
    <property type="molecule type" value="Genomic_DNA"/>
</dbReference>
<gene>
    <name evidence="2" type="ORF">PAAG_11824</name>
</gene>
<name>A0A0A2VKQ3_PARBA</name>
<feature type="compositionally biased region" description="Low complexity" evidence="1">
    <location>
        <begin position="887"/>
        <end position="898"/>
    </location>
</feature>
<dbReference type="GO" id="GO:0016020">
    <property type="term" value="C:membrane"/>
    <property type="evidence" value="ECO:0007669"/>
    <property type="project" value="TreeGrafter"/>
</dbReference>
<feature type="compositionally biased region" description="Polar residues" evidence="1">
    <location>
        <begin position="609"/>
        <end position="619"/>
    </location>
</feature>
<accession>A0A0A2VKQ3</accession>
<keyword evidence="3" id="KW-1185">Reference proteome</keyword>
<feature type="region of interest" description="Disordered" evidence="1">
    <location>
        <begin position="877"/>
        <end position="904"/>
    </location>
</feature>
<dbReference type="Proteomes" id="UP000002059">
    <property type="component" value="Partially assembled WGS sequence"/>
</dbReference>
<reference evidence="2 3" key="1">
    <citation type="journal article" date="2011" name="PLoS Genet.">
        <title>Comparative genomic analysis of human fungal pathogens causing paracoccidioidomycosis.</title>
        <authorList>
            <person name="Desjardins C.A."/>
            <person name="Champion M.D."/>
            <person name="Holder J.W."/>
            <person name="Muszewska A."/>
            <person name="Goldberg J."/>
            <person name="Bailao A.M."/>
            <person name="Brigido M.M."/>
            <person name="Ferreira M.E."/>
            <person name="Garcia A.M."/>
            <person name="Grynberg M."/>
            <person name="Gujja S."/>
            <person name="Heiman D.I."/>
            <person name="Henn M.R."/>
            <person name="Kodira C.D."/>
            <person name="Leon-Narvaez H."/>
            <person name="Longo L.V."/>
            <person name="Ma L.J."/>
            <person name="Malavazi I."/>
            <person name="Matsuo A.L."/>
            <person name="Morais F.V."/>
            <person name="Pereira M."/>
            <person name="Rodriguez-Brito S."/>
            <person name="Sakthikumar S."/>
            <person name="Salem-Izacc S.M."/>
            <person name="Sykes S.M."/>
            <person name="Teixeira M.M."/>
            <person name="Vallejo M.C."/>
            <person name="Walter M.E."/>
            <person name="Yandava C."/>
            <person name="Young S."/>
            <person name="Zeng Q."/>
            <person name="Zucker J."/>
            <person name="Felipe M.S."/>
            <person name="Goldman G.H."/>
            <person name="Haas B.J."/>
            <person name="McEwen J.G."/>
            <person name="Nino-Vega G."/>
            <person name="Puccia R."/>
            <person name="San-Blas G."/>
            <person name="Soares C.M."/>
            <person name="Birren B.W."/>
            <person name="Cuomo C.A."/>
        </authorList>
    </citation>
    <scope>NUCLEOTIDE SEQUENCE [LARGE SCALE GENOMIC DNA]</scope>
    <source>
        <strain evidence="3">ATCC MYA-826 / Pb01</strain>
    </source>
</reference>
<feature type="region of interest" description="Disordered" evidence="1">
    <location>
        <begin position="581"/>
        <end position="713"/>
    </location>
</feature>
<dbReference type="KEGG" id="pbl:PAAG_11824"/>
<dbReference type="PANTHER" id="PTHR21575">
    <property type="entry name" value="PROTEIN HID1"/>
    <property type="match status" value="1"/>
</dbReference>
<evidence type="ECO:0000313" key="3">
    <source>
        <dbReference type="Proteomes" id="UP000002059"/>
    </source>
</evidence>
<dbReference type="GO" id="GO:0000138">
    <property type="term" value="C:Golgi trans cisterna"/>
    <property type="evidence" value="ECO:0007669"/>
    <property type="project" value="TreeGrafter"/>
</dbReference>